<dbReference type="InterPro" id="IPR014485">
    <property type="entry name" value="Pesterase_C1039"/>
</dbReference>
<comment type="caution">
    <text evidence="4">The sequence shown here is derived from an EMBL/GenBank/DDBJ whole genome shotgun (WGS) entry which is preliminary data.</text>
</comment>
<keyword evidence="5" id="KW-1185">Reference proteome</keyword>
<dbReference type="PIRSF" id="PIRSF017316">
    <property type="entry name" value="Pesterase_C1039"/>
    <property type="match status" value="1"/>
</dbReference>
<dbReference type="GO" id="GO:0016787">
    <property type="term" value="F:hydrolase activity"/>
    <property type="evidence" value="ECO:0007669"/>
    <property type="project" value="InterPro"/>
</dbReference>
<dbReference type="SUPFAM" id="SSF56300">
    <property type="entry name" value="Metallo-dependent phosphatases"/>
    <property type="match status" value="1"/>
</dbReference>
<dbReference type="GO" id="GO:0005829">
    <property type="term" value="C:cytosol"/>
    <property type="evidence" value="ECO:0007669"/>
    <property type="project" value="TreeGrafter"/>
</dbReference>
<accession>A0A9P7RXN2</accession>
<dbReference type="OrthoDB" id="7722975at2759"/>
<dbReference type="EMBL" id="CM032186">
    <property type="protein sequence ID" value="KAG7091330.1"/>
    <property type="molecule type" value="Genomic_DNA"/>
</dbReference>
<feature type="signal peptide" evidence="1">
    <location>
        <begin position="1"/>
        <end position="16"/>
    </location>
</feature>
<dbReference type="GO" id="GO:0005576">
    <property type="term" value="C:extracellular region"/>
    <property type="evidence" value="ECO:0007669"/>
    <property type="project" value="UniProtKB-ARBA"/>
</dbReference>
<dbReference type="InterPro" id="IPR036907">
    <property type="entry name" value="5'-Nucleotdase_C_sf"/>
</dbReference>
<dbReference type="InterPro" id="IPR053828">
    <property type="entry name" value="Nucleosidase_C"/>
</dbReference>
<dbReference type="Pfam" id="PF00149">
    <property type="entry name" value="Metallophos"/>
    <property type="match status" value="1"/>
</dbReference>
<evidence type="ECO:0000256" key="1">
    <source>
        <dbReference type="SAM" id="SignalP"/>
    </source>
</evidence>
<reference evidence="4" key="1">
    <citation type="journal article" date="2021" name="Genome Biol. Evol.">
        <title>The assembled and annotated genome of the fairy-ring fungus Marasmius oreades.</title>
        <authorList>
            <person name="Hiltunen M."/>
            <person name="Ament-Velasquez S.L."/>
            <person name="Johannesson H."/>
        </authorList>
    </citation>
    <scope>NUCLEOTIDE SEQUENCE</scope>
    <source>
        <strain evidence="4">03SP1</strain>
    </source>
</reference>
<dbReference type="AlphaFoldDB" id="A0A9P7RXN2"/>
<feature type="domain" description="Calcineurin-like phosphoesterase" evidence="2">
    <location>
        <begin position="45"/>
        <end position="278"/>
    </location>
</feature>
<evidence type="ECO:0000259" key="2">
    <source>
        <dbReference type="Pfam" id="PF00149"/>
    </source>
</evidence>
<feature type="domain" description="Putative 5'-nucleotidase C-terminal" evidence="3">
    <location>
        <begin position="370"/>
        <end position="563"/>
    </location>
</feature>
<dbReference type="Proteomes" id="UP001049176">
    <property type="component" value="Chromosome 6"/>
</dbReference>
<gene>
    <name evidence="4" type="ORF">E1B28_010374</name>
</gene>
<dbReference type="PANTHER" id="PTHR11575:SF22">
    <property type="entry name" value="ADL392WP"/>
    <property type="match status" value="1"/>
</dbReference>
<dbReference type="Pfam" id="PF21953">
    <property type="entry name" value="NadN_nucleosid_C"/>
    <property type="match status" value="1"/>
</dbReference>
<dbReference type="InterPro" id="IPR004843">
    <property type="entry name" value="Calcineurin-like_PHP"/>
</dbReference>
<dbReference type="GO" id="GO:0009166">
    <property type="term" value="P:nucleotide catabolic process"/>
    <property type="evidence" value="ECO:0007669"/>
    <property type="project" value="InterPro"/>
</dbReference>
<dbReference type="InterPro" id="IPR029052">
    <property type="entry name" value="Metallo-depent_PP-like"/>
</dbReference>
<dbReference type="PANTHER" id="PTHR11575">
    <property type="entry name" value="5'-NUCLEOTIDASE-RELATED"/>
    <property type="match status" value="1"/>
</dbReference>
<organism evidence="4 5">
    <name type="scientific">Marasmius oreades</name>
    <name type="common">fairy-ring Marasmius</name>
    <dbReference type="NCBI Taxonomy" id="181124"/>
    <lineage>
        <taxon>Eukaryota</taxon>
        <taxon>Fungi</taxon>
        <taxon>Dikarya</taxon>
        <taxon>Basidiomycota</taxon>
        <taxon>Agaricomycotina</taxon>
        <taxon>Agaricomycetes</taxon>
        <taxon>Agaricomycetidae</taxon>
        <taxon>Agaricales</taxon>
        <taxon>Marasmiineae</taxon>
        <taxon>Marasmiaceae</taxon>
        <taxon>Marasmius</taxon>
    </lineage>
</organism>
<evidence type="ECO:0008006" key="6">
    <source>
        <dbReference type="Google" id="ProtNLM"/>
    </source>
</evidence>
<dbReference type="GeneID" id="66079450"/>
<name>A0A9P7RXN2_9AGAR</name>
<dbReference type="SUPFAM" id="SSF55816">
    <property type="entry name" value="5'-nucleotidase (syn. UDP-sugar hydrolase), C-terminal domain"/>
    <property type="match status" value="1"/>
</dbReference>
<dbReference type="InterPro" id="IPR006179">
    <property type="entry name" value="5_nucleotidase/apyrase"/>
</dbReference>
<sequence length="601" mass="66353">MRLTVILSLLFASVKACGDGNGHRHGDKGPVVTPPSRPLEWGDINVLHTTDSHGWLLGHQKASFPEPNYSGDLGDFASFVTHMKEIAKEKDVDLLLVDSGDLHDGTGLSDGFPTGGVDGHDSNEFLKQLPYDVMAIGNHELYIYANALDMHQNFAPALKGRYLSSNVNITLKDQGSTTINVPVGERFAKFKTRNGGRRVTALGVLFDFTGNDKNTTVQKVEEMVKESWFSEAIKDEPDLFLLAGHMPIARDNWPLVFNAVRAVHPSTPILILGGHTHIRDCLQMDGRSMSLESGRYLETIGAKLDNSKDASKNISFSRRYLDPNRVTYEFHTQRNNKTFDTDHGLNITKGLQDLAKKFDLNFTYGSAPHDFTLTRAQYPSNDSLLSLFIEEAAPVALTINNTRASIPNIMITNSGSQRFDLYAGSFTKNDQLTSSPFADTFQYIPGVPLSVATLVLPTLNKAGANERRELDEQLFGRGYVGKRYMKWLEDMDRRGDGAVKRAAQNLTIGYVTHDSCPGIGDDTLHAPLAFFSTPDFIASKTPDVAPDTPIDLVFVDFIENQLLGILNQLQSNKSFTTADVQPYSKVLASEVLGLYAQAAWN</sequence>
<evidence type="ECO:0000313" key="5">
    <source>
        <dbReference type="Proteomes" id="UP001049176"/>
    </source>
</evidence>
<keyword evidence="1" id="KW-0732">Signal</keyword>
<dbReference type="KEGG" id="more:E1B28_010374"/>
<feature type="chain" id="PRO_5040138834" description="Calcineurin-like phosphoesterase domain-containing protein" evidence="1">
    <location>
        <begin position="17"/>
        <end position="601"/>
    </location>
</feature>
<evidence type="ECO:0000259" key="3">
    <source>
        <dbReference type="Pfam" id="PF21953"/>
    </source>
</evidence>
<dbReference type="Gene3D" id="3.90.780.10">
    <property type="entry name" value="5'-Nucleotidase, C-terminal domain"/>
    <property type="match status" value="2"/>
</dbReference>
<evidence type="ECO:0000313" key="4">
    <source>
        <dbReference type="EMBL" id="KAG7091330.1"/>
    </source>
</evidence>
<dbReference type="Gene3D" id="3.60.21.10">
    <property type="match status" value="1"/>
</dbReference>
<dbReference type="FunFam" id="3.60.21.10:FF:000043">
    <property type="entry name" value="Ser/Thr protein phosphatase family"/>
    <property type="match status" value="1"/>
</dbReference>
<proteinExistence type="predicted"/>
<dbReference type="RefSeq" id="XP_043007800.1">
    <property type="nucleotide sequence ID" value="XM_043155334.1"/>
</dbReference>
<protein>
    <recommendedName>
        <fullName evidence="6">Calcineurin-like phosphoesterase domain-containing protein</fullName>
    </recommendedName>
</protein>